<gene>
    <name evidence="6" type="ORF">BLNAU_7487</name>
</gene>
<evidence type="ECO:0000256" key="4">
    <source>
        <dbReference type="SAM" id="Phobius"/>
    </source>
</evidence>
<evidence type="ECO:0000313" key="6">
    <source>
        <dbReference type="EMBL" id="KAK2957588.1"/>
    </source>
</evidence>
<name>A0ABQ9Y1G4_9EUKA</name>
<reference evidence="6 7" key="1">
    <citation type="journal article" date="2022" name="bioRxiv">
        <title>Genomics of Preaxostyla Flagellates Illuminates Evolutionary Transitions and the Path Towards Mitochondrial Loss.</title>
        <authorList>
            <person name="Novak L.V.F."/>
            <person name="Treitli S.C."/>
            <person name="Pyrih J."/>
            <person name="Halakuc P."/>
            <person name="Pipaliya S.V."/>
            <person name="Vacek V."/>
            <person name="Brzon O."/>
            <person name="Soukal P."/>
            <person name="Eme L."/>
            <person name="Dacks J.B."/>
            <person name="Karnkowska A."/>
            <person name="Elias M."/>
            <person name="Hampl V."/>
        </authorList>
    </citation>
    <scope>NUCLEOTIDE SEQUENCE [LARGE SCALE GENOMIC DNA]</scope>
    <source>
        <strain evidence="6">NAU3</strain>
        <tissue evidence="6">Gut</tissue>
    </source>
</reference>
<feature type="transmembrane region" description="Helical" evidence="4">
    <location>
        <begin position="227"/>
        <end position="249"/>
    </location>
</feature>
<dbReference type="Gene3D" id="3.30.70.330">
    <property type="match status" value="2"/>
</dbReference>
<dbReference type="InterPro" id="IPR050502">
    <property type="entry name" value="Euk_RNA-bind_prot"/>
</dbReference>
<feature type="transmembrane region" description="Helical" evidence="4">
    <location>
        <begin position="141"/>
        <end position="165"/>
    </location>
</feature>
<feature type="transmembrane region" description="Helical" evidence="4">
    <location>
        <begin position="66"/>
        <end position="89"/>
    </location>
</feature>
<keyword evidence="7" id="KW-1185">Reference proteome</keyword>
<keyword evidence="4" id="KW-1133">Transmembrane helix</keyword>
<dbReference type="PROSITE" id="PS50102">
    <property type="entry name" value="RRM"/>
    <property type="match status" value="1"/>
</dbReference>
<feature type="region of interest" description="Disordered" evidence="3">
    <location>
        <begin position="691"/>
        <end position="737"/>
    </location>
</feature>
<dbReference type="SMART" id="SM00360">
    <property type="entry name" value="RRM"/>
    <property type="match status" value="1"/>
</dbReference>
<accession>A0ABQ9Y1G4</accession>
<evidence type="ECO:0000259" key="5">
    <source>
        <dbReference type="PROSITE" id="PS50102"/>
    </source>
</evidence>
<dbReference type="InterPro" id="IPR012677">
    <property type="entry name" value="Nucleotide-bd_a/b_plait_sf"/>
</dbReference>
<dbReference type="SUPFAM" id="SSF54928">
    <property type="entry name" value="RNA-binding domain, RBD"/>
    <property type="match status" value="2"/>
</dbReference>
<organism evidence="6 7">
    <name type="scientific">Blattamonas nauphoetae</name>
    <dbReference type="NCBI Taxonomy" id="2049346"/>
    <lineage>
        <taxon>Eukaryota</taxon>
        <taxon>Metamonada</taxon>
        <taxon>Preaxostyla</taxon>
        <taxon>Oxymonadida</taxon>
        <taxon>Blattamonas</taxon>
    </lineage>
</organism>
<keyword evidence="4" id="KW-0472">Membrane</keyword>
<feature type="region of interest" description="Disordered" evidence="3">
    <location>
        <begin position="635"/>
        <end position="657"/>
    </location>
</feature>
<dbReference type="Proteomes" id="UP001281761">
    <property type="component" value="Unassembled WGS sequence"/>
</dbReference>
<dbReference type="InterPro" id="IPR000504">
    <property type="entry name" value="RRM_dom"/>
</dbReference>
<feature type="compositionally biased region" description="Low complexity" evidence="3">
    <location>
        <begin position="796"/>
        <end position="821"/>
    </location>
</feature>
<evidence type="ECO:0000256" key="3">
    <source>
        <dbReference type="SAM" id="MobiDB-lite"/>
    </source>
</evidence>
<evidence type="ECO:0000313" key="7">
    <source>
        <dbReference type="Proteomes" id="UP001281761"/>
    </source>
</evidence>
<dbReference type="EMBL" id="JARBJD010000045">
    <property type="protein sequence ID" value="KAK2957588.1"/>
    <property type="molecule type" value="Genomic_DNA"/>
</dbReference>
<protein>
    <recommendedName>
        <fullName evidence="5">RRM domain-containing protein</fullName>
    </recommendedName>
</protein>
<dbReference type="PANTHER" id="PTHR48025">
    <property type="entry name" value="OS02G0815200 PROTEIN"/>
    <property type="match status" value="1"/>
</dbReference>
<feature type="compositionally biased region" description="Low complexity" evidence="3">
    <location>
        <begin position="635"/>
        <end position="650"/>
    </location>
</feature>
<feature type="region of interest" description="Disordered" evidence="3">
    <location>
        <begin position="496"/>
        <end position="561"/>
    </location>
</feature>
<dbReference type="PANTHER" id="PTHR48025:SF1">
    <property type="entry name" value="RRM DOMAIN-CONTAINING PROTEIN"/>
    <property type="match status" value="1"/>
</dbReference>
<proteinExistence type="predicted"/>
<dbReference type="Pfam" id="PF00076">
    <property type="entry name" value="RRM_1"/>
    <property type="match status" value="2"/>
</dbReference>
<feature type="compositionally biased region" description="Low complexity" evidence="3">
    <location>
        <begin position="702"/>
        <end position="714"/>
    </location>
</feature>
<comment type="caution">
    <text evidence="6">The sequence shown here is derived from an EMBL/GenBank/DDBJ whole genome shotgun (WGS) entry which is preliminary data.</text>
</comment>
<keyword evidence="4" id="KW-0812">Transmembrane</keyword>
<keyword evidence="1 2" id="KW-0694">RNA-binding</keyword>
<evidence type="ECO:0000256" key="1">
    <source>
        <dbReference type="ARBA" id="ARBA00022884"/>
    </source>
</evidence>
<evidence type="ECO:0000256" key="2">
    <source>
        <dbReference type="PROSITE-ProRule" id="PRU00176"/>
    </source>
</evidence>
<feature type="transmembrane region" description="Helical" evidence="4">
    <location>
        <begin position="185"/>
        <end position="207"/>
    </location>
</feature>
<feature type="domain" description="RRM" evidence="5">
    <location>
        <begin position="409"/>
        <end position="489"/>
    </location>
</feature>
<sequence length="958" mass="106377">MPQPISSTSSDVLTSLGHDMYKKDDLDLAFNYVQGGMFIVVCIYSIEEFIRVYFLKHRRRKFYRPILRFLFSICIIITFILKIVATFAYRHFCTPITNQGKGATGFSMFGGYFFLSSFIFLLTHWLTVFVQKHNERFLKGIMITINILTCGVAPIIFFIIFCSVFENKSDVPSHRAAKIHEAEGIYYVVINLIFLVGFTIAGCRIWCMIRHLRGLPEQASLRRQVMIPMIICLLIFTYRAVQLLVLIFLQDEHQVPRIIMSTVNTALGECGLAVVMLISTSIPANRTSKKARKKSTLHSTVTNENASLLNGSNALEHGEISATLGPHNGIYTNDGLSVNSTAQNPHDPLVHVVDKSNGQSLGYGFVKFEHEHEASAAVVALNHFHIGRKVLLVKYSNLQNPSPDTHENSNLYVKSLLPTTNEDDLIRLFSPYGEIDDCKVIIDPVTKKSRQIGFVRFKHQKNADRALRELQGFKLSEDSSPISIKYAETDELRQQRLTKRQNSKSRPQQEQTGHRAIPIQYVEKEDDSGPFEDLRQPTQPLLGSRRHKPIQLTRSQPPNLLPVSLTPAQPPPQQPTYSTLDLQSTNTTIHSFTNIGRSQIVPSDDTTPPLYSSMHDDAGTNAAFWTYHQTMLESPSSPSSLSLSSSSSFSTPEMNLTYPSDSQPSLFAPIQRNAKSALLIPKALPVLPKTGQLPVTHPTGAPLPLNNPLSSGLPPLQPHSPVTLFSQLPPKPDQKSHHVTFPLRQYDQAQAGKPVQAKSPSNAAVSGHKPVSLSALSRSSKLDVTDPMVQLRQDQPISESPSTTSSLNLPPSIFPNSPSISEDLSVPVPSPSAPRFQQFDNETFSAKSFDSQGPSLSSYPDAYPSPSLYLPDFSTFSASKMNQSAFSFPLSLSEKQDDDSDIFSPQMNLNSVDNTSSSLSFNLYTLDQTRPEQTNDVMFGGTEDDGFSELSVQNSGIR</sequence>
<feature type="region of interest" description="Disordered" evidence="3">
    <location>
        <begin position="749"/>
        <end position="779"/>
    </location>
</feature>
<feature type="region of interest" description="Disordered" evidence="3">
    <location>
        <begin position="792"/>
        <end position="829"/>
    </location>
</feature>
<feature type="transmembrane region" description="Helical" evidence="4">
    <location>
        <begin position="29"/>
        <end position="46"/>
    </location>
</feature>
<feature type="transmembrane region" description="Helical" evidence="4">
    <location>
        <begin position="109"/>
        <end position="129"/>
    </location>
</feature>
<dbReference type="InterPro" id="IPR035979">
    <property type="entry name" value="RBD_domain_sf"/>
</dbReference>